<feature type="compositionally biased region" description="Basic and acidic residues" evidence="1">
    <location>
        <begin position="567"/>
        <end position="580"/>
    </location>
</feature>
<feature type="compositionally biased region" description="Low complexity" evidence="1">
    <location>
        <begin position="379"/>
        <end position="396"/>
    </location>
</feature>
<sequence>MFSQPPPLYTHYQPPPQPMHPVPQSQQPQQPLSQYQQPVGQSPASSMTAPPPPPSFIGQPQAGGAFNSTNGVFQPHNGTSAIGMGVGSGAGDFELFGPSSPRQTQQPRSQPLLAYRQPFQQLPRQQPTHRGHRAPYPISIPSSSSSESSQDDTDYPPLPDLVADDGSAPSPTASFSPPSPRFISPIRPGLLKELGGAVGGQAGFSGLNGYGMGYKGERASSVPAPEPPRPMRRKTQESRDWPSFYSSGSSSSSSSQASAGQAASANGGGLLDAPFAAQAYTDEPAAFVTPTGPTANPFDAANLVLSPAQQLPSVQNPHPTPPYTDHPLLPSEQSDLLDRVRRDLLDVDLSSIKGPLRALALSRDRDSTPTPGLLSHSSPIQQQPTLPQHLPQQVTPKSALLRSPAQEDALSAGTVSPQEAFLDYNEVDSRLHDPSDPLFSGGSGRSTEFGVGVGGSLFAPLPQATAAATAGTVSPTPSYRAQSPHLVPHTPSTATSLPLARDRSSTPPTISSPRHGARRGPHPFSVPQNAVTWAERRSLSGHRLVGGVVDGDADDDDGDFGTDGEPSQEHMERDEEEAEKRRLEAVRREKGLKDGFGRFEEGDVDVSKPEGVEMSEAETWRYGVKSELKDEENEAGYPLVAGKGVSRVPVLSTFAPALPPLPQHPSSSYNSFAAPRPSSASSTAASVASGFSAFQHELAKQRQGSHGFAPPAAASLVSGDGGTSTPRRTAAASALASLNALAGWYAAQQGQPRGPVGAEVQQSPVRPQRKRKPSQMAKAAYGLVSDEDAEDAPGEPDDSASAPPPLPASATPTVSSDADGDVGGESDASYHSSQSSYQAAPARRRGTPSGSSAPPNKRRRRNPATSTSRSSGGGGGGGGGGSGSIRCDHLNSDGSTCGVIFRRPYDLARHKETIHGEGLKGEKSPRCPPSLLSGHFTHRIPASRMLPAHAALFIILTARMATHAFHLALAVL</sequence>
<reference evidence="2 3" key="1">
    <citation type="submission" date="2019-07" db="EMBL/GenBank/DDBJ databases">
        <title>Rhodotorula toruloides NBRC10032 genome sequencing.</title>
        <authorList>
            <person name="Shida Y."/>
            <person name="Takaku H."/>
            <person name="Ogasawara W."/>
            <person name="Mori K."/>
        </authorList>
    </citation>
    <scope>NUCLEOTIDE SEQUENCE [LARGE SCALE GENOMIC DNA]</scope>
    <source>
        <strain evidence="2 3">NBRC10032</strain>
    </source>
</reference>
<feature type="compositionally biased region" description="Low complexity" evidence="1">
    <location>
        <begin position="826"/>
        <end position="841"/>
    </location>
</feature>
<feature type="region of interest" description="Disordered" evidence="1">
    <location>
        <begin position="469"/>
        <end position="525"/>
    </location>
</feature>
<feature type="compositionally biased region" description="Polar residues" evidence="1">
    <location>
        <begin position="66"/>
        <end position="80"/>
    </location>
</feature>
<feature type="compositionally biased region" description="Low complexity" evidence="1">
    <location>
        <begin position="137"/>
        <end position="148"/>
    </location>
</feature>
<proteinExistence type="predicted"/>
<feature type="region of interest" description="Disordered" evidence="1">
    <location>
        <begin position="360"/>
        <end position="398"/>
    </location>
</feature>
<feature type="region of interest" description="Disordered" evidence="1">
    <location>
        <begin position="1"/>
        <end position="187"/>
    </location>
</feature>
<feature type="compositionally biased region" description="Low complexity" evidence="1">
    <location>
        <begin position="246"/>
        <end position="265"/>
    </location>
</feature>
<feature type="compositionally biased region" description="Low complexity" evidence="1">
    <location>
        <begin position="167"/>
        <end position="187"/>
    </location>
</feature>
<feature type="compositionally biased region" description="Low complexity" evidence="1">
    <location>
        <begin position="671"/>
        <end position="694"/>
    </location>
</feature>
<feature type="compositionally biased region" description="Polar residues" evidence="1">
    <location>
        <begin position="307"/>
        <end position="317"/>
    </location>
</feature>
<feature type="compositionally biased region" description="Pro residues" evidence="1">
    <location>
        <begin position="1"/>
        <end position="21"/>
    </location>
</feature>
<feature type="region of interest" description="Disordered" evidence="1">
    <location>
        <begin position="750"/>
        <end position="887"/>
    </location>
</feature>
<name>A0A511KHI0_RHOTO</name>
<dbReference type="AlphaFoldDB" id="A0A511KHI0"/>
<dbReference type="Proteomes" id="UP000321518">
    <property type="component" value="Unassembled WGS sequence"/>
</dbReference>
<feature type="compositionally biased region" description="Low complexity" evidence="1">
    <location>
        <begin position="22"/>
        <end position="48"/>
    </location>
</feature>
<feature type="region of interest" description="Disordered" evidence="1">
    <location>
        <begin position="286"/>
        <end position="334"/>
    </location>
</feature>
<feature type="compositionally biased region" description="Gly residues" evidence="1">
    <location>
        <begin position="205"/>
        <end position="214"/>
    </location>
</feature>
<evidence type="ECO:0000313" key="2">
    <source>
        <dbReference type="EMBL" id="GEM09395.1"/>
    </source>
</evidence>
<protein>
    <submittedName>
        <fullName evidence="2">Proteophosphoglycan ppg4</fullName>
    </submittedName>
</protein>
<feature type="compositionally biased region" description="Acidic residues" evidence="1">
    <location>
        <begin position="785"/>
        <end position="798"/>
    </location>
</feature>
<gene>
    <name evidence="2" type="ORF">Rt10032_c08g3412</name>
</gene>
<accession>A0A511KHI0</accession>
<feature type="region of interest" description="Disordered" evidence="1">
    <location>
        <begin position="545"/>
        <end position="580"/>
    </location>
</feature>
<evidence type="ECO:0000313" key="3">
    <source>
        <dbReference type="Proteomes" id="UP000321518"/>
    </source>
</evidence>
<feature type="compositionally biased region" description="Gly residues" evidence="1">
    <location>
        <begin position="871"/>
        <end position="883"/>
    </location>
</feature>
<feature type="region of interest" description="Disordered" evidence="1">
    <location>
        <begin position="205"/>
        <end position="270"/>
    </location>
</feature>
<feature type="region of interest" description="Disordered" evidence="1">
    <location>
        <begin position="664"/>
        <end position="730"/>
    </location>
</feature>
<comment type="caution">
    <text evidence="2">The sequence shown here is derived from an EMBL/GenBank/DDBJ whole genome shotgun (WGS) entry which is preliminary data.</text>
</comment>
<dbReference type="EMBL" id="BJWK01000008">
    <property type="protein sequence ID" value="GEM09395.1"/>
    <property type="molecule type" value="Genomic_DNA"/>
</dbReference>
<organism evidence="2 3">
    <name type="scientific">Rhodotorula toruloides</name>
    <name type="common">Yeast</name>
    <name type="synonym">Rhodosporidium toruloides</name>
    <dbReference type="NCBI Taxonomy" id="5286"/>
    <lineage>
        <taxon>Eukaryota</taxon>
        <taxon>Fungi</taxon>
        <taxon>Dikarya</taxon>
        <taxon>Basidiomycota</taxon>
        <taxon>Pucciniomycotina</taxon>
        <taxon>Microbotryomycetes</taxon>
        <taxon>Sporidiobolales</taxon>
        <taxon>Sporidiobolaceae</taxon>
        <taxon>Rhodotorula</taxon>
    </lineage>
</organism>
<feature type="compositionally biased region" description="Low complexity" evidence="1">
    <location>
        <begin position="98"/>
        <end position="126"/>
    </location>
</feature>
<feature type="compositionally biased region" description="Acidic residues" evidence="1">
    <location>
        <begin position="551"/>
        <end position="562"/>
    </location>
</feature>
<dbReference type="OrthoDB" id="8922241at2759"/>
<evidence type="ECO:0000256" key="1">
    <source>
        <dbReference type="SAM" id="MobiDB-lite"/>
    </source>
</evidence>